<organism evidence="1 2">
    <name type="scientific">Bradyrhizobium zhanjiangense</name>
    <dbReference type="NCBI Taxonomy" id="1325107"/>
    <lineage>
        <taxon>Bacteria</taxon>
        <taxon>Pseudomonadati</taxon>
        <taxon>Pseudomonadota</taxon>
        <taxon>Alphaproteobacteria</taxon>
        <taxon>Hyphomicrobiales</taxon>
        <taxon>Nitrobacteraceae</taxon>
        <taxon>Bradyrhizobium</taxon>
    </lineage>
</organism>
<accession>A0A4Q0SPI7</accession>
<gene>
    <name evidence="1" type="ORF">XH94_06495</name>
</gene>
<evidence type="ECO:0000313" key="1">
    <source>
        <dbReference type="EMBL" id="RXH41637.1"/>
    </source>
</evidence>
<name>A0A4Q0SPI7_9BRAD</name>
<comment type="caution">
    <text evidence="1">The sequence shown here is derived from an EMBL/GenBank/DDBJ whole genome shotgun (WGS) entry which is preliminary data.</text>
</comment>
<reference evidence="1 2" key="1">
    <citation type="submission" date="2015-04" db="EMBL/GenBank/DDBJ databases">
        <title>Comparative genomics of rhizobia nodulating Arachis hypogaea in China.</title>
        <authorList>
            <person name="Li Y."/>
        </authorList>
    </citation>
    <scope>NUCLEOTIDE SEQUENCE [LARGE SCALE GENOMIC DNA]</scope>
    <source>
        <strain evidence="1 2">CCBAU 51787</strain>
    </source>
</reference>
<evidence type="ECO:0000313" key="2">
    <source>
        <dbReference type="Proteomes" id="UP000290565"/>
    </source>
</evidence>
<dbReference type="RefSeq" id="WP_128943868.1">
    <property type="nucleotide sequence ID" value="NZ_LBJM01000014.1"/>
</dbReference>
<dbReference type="AlphaFoldDB" id="A0A4Q0SPI7"/>
<dbReference type="Proteomes" id="UP000290565">
    <property type="component" value="Unassembled WGS sequence"/>
</dbReference>
<sequence>MLETNDLLVKCPRCGTWPMAVGSQKGMLAQPEITFRCPKCGSAETGRLHRAAGSPVSAQGDLDAA</sequence>
<dbReference type="EMBL" id="LBJM01000014">
    <property type="protein sequence ID" value="RXH41637.1"/>
    <property type="molecule type" value="Genomic_DNA"/>
</dbReference>
<proteinExistence type="predicted"/>
<protein>
    <submittedName>
        <fullName evidence="1">Uncharacterized protein</fullName>
    </submittedName>
</protein>